<proteinExistence type="inferred from homology"/>
<comment type="similarity">
    <text evidence="2">Belongs to the importin beta family.</text>
</comment>
<evidence type="ECO:0000256" key="1">
    <source>
        <dbReference type="ARBA" id="ARBA00004123"/>
    </source>
</evidence>
<comment type="subcellular location">
    <subcellularLocation>
        <location evidence="1">Nucleus</location>
    </subcellularLocation>
</comment>
<evidence type="ECO:0000256" key="5">
    <source>
        <dbReference type="ARBA" id="ARBA00023242"/>
    </source>
</evidence>
<dbReference type="Pfam" id="PF25758">
    <property type="entry name" value="TPR_IPO11"/>
    <property type="match status" value="1"/>
</dbReference>
<dbReference type="SMART" id="SM00913">
    <property type="entry name" value="IBN_N"/>
    <property type="match status" value="1"/>
</dbReference>
<dbReference type="PROSITE" id="PS50166">
    <property type="entry name" value="IMPORTIN_B_NT"/>
    <property type="match status" value="1"/>
</dbReference>
<keyword evidence="3" id="KW-0813">Transport</keyword>
<dbReference type="InterPro" id="IPR058669">
    <property type="entry name" value="TPR_IPO7/11-like"/>
</dbReference>
<accession>A0ABD0UV72</accession>
<evidence type="ECO:0000313" key="8">
    <source>
        <dbReference type="Proteomes" id="UP001552299"/>
    </source>
</evidence>
<dbReference type="InterPro" id="IPR056840">
    <property type="entry name" value="HEAT_IPO9_central"/>
</dbReference>
<dbReference type="FunFam" id="1.25.10.10:FF:000459">
    <property type="entry name" value="ARM repeat superfamily protein"/>
    <property type="match status" value="1"/>
</dbReference>
<protein>
    <recommendedName>
        <fullName evidence="6">Importin N-terminal domain-containing protein</fullName>
    </recommendedName>
</protein>
<dbReference type="InterPro" id="IPR011989">
    <property type="entry name" value="ARM-like"/>
</dbReference>
<comment type="caution">
    <text evidence="7">The sequence shown here is derived from an EMBL/GenBank/DDBJ whole genome shotgun (WGS) entry which is preliminary data.</text>
</comment>
<keyword evidence="8" id="KW-1185">Reference proteome</keyword>
<dbReference type="GO" id="GO:0005634">
    <property type="term" value="C:nucleus"/>
    <property type="evidence" value="ECO:0007669"/>
    <property type="project" value="UniProtKB-SubCell"/>
</dbReference>
<dbReference type="AlphaFoldDB" id="A0ABD0UV72"/>
<evidence type="ECO:0000313" key="7">
    <source>
        <dbReference type="EMBL" id="KAL0916470.1"/>
    </source>
</evidence>
<evidence type="ECO:0000256" key="3">
    <source>
        <dbReference type="ARBA" id="ARBA00022448"/>
    </source>
</evidence>
<name>A0ABD0UV72_DENTH</name>
<dbReference type="Proteomes" id="UP001552299">
    <property type="component" value="Unassembled WGS sequence"/>
</dbReference>
<evidence type="ECO:0000259" key="6">
    <source>
        <dbReference type="PROSITE" id="PS50166"/>
    </source>
</evidence>
<sequence length="1029" mass="114348">MASPADQDQKWLIDCLTATLDTSREVRSFAEASLQQASLQPGYGAALTKITVNKDIPFGLRQLAAVLLKQFIKQHWEEGEENFIYPVVSPEEKRIMHQLLLPSLDDPNRKIRTAISMAIVSIAQYDWPDDWPELLPFLLKLISEQKTISGVHGALKCLAFLSGELDDTLVPKLLPALYPHLHSIISAPHLYEKSLRTKALAIVHSCISVLGSMSGVYKTETAGLMLEMVNSLMEQFSIILQPPLQSEDPDEWSLRMEVLKCLLQLVQNFASLIEARFSVILLSLWQTFVSALDVYQISSIHGTEDSCSGRFDSDGNERSLDAFIIQLFETLLTIVGNSKLAKVIGGSIKELVYYTIAFLQMTEEQVHTWLLDANQYVADENDVTYSCRVSGSLLLEEMANAYGGEMIDSIVEAVNKCFTESQTAKVSGSTYWWKLREASFFAMASISEQLIEAQDSGATKVNLSYLLDELVAEDIRTDVYEFPFLHARVFSVVSKFSSVIGWNIREQFLYAAAQSIALDVPPPVKVGACQVLSQLLPDAKSELVQPHIMRILSSLLDLLKQASDETLHLVLETLQAAIKAGHELSRSMEPVISPVILDVWVHHISDPFISIDALEVLEAIKDAPGCMQPLVSRILPSIAFILENPRNQPAGLLAGSFDLLTMILKSAPVEVVKAVFDRCFNSTIQVVLESDDHGEMQNATECLAAFLAGGKHELLSWNGDPSFTMKRLLDAASRLLDPNLESSGSLFVGNYVLQLIFHFPSEMAFHIRELVAAVVRRMQSSEIAGLKCSLIVVLARLVHFSSPDVSQFINLLLTVPTKDHENSFSYIMSEWTKLQGEIQGAYQIKVTTTALALLLSSRHEELIKVNVNGHLVKSNAGITTRSKAKLSPDQWTIIPLHAKIFSLLSDALVETQEQILDDDSGSDEDSDWEEVLDNNGCGLQDLLYQSNVPSKRNAAVDHLDAMAKVFNESDGDNSEEELVKDDPLNETKLAGFLTQFFLNLHDMDSSLFDHLCQNLTHAQRIAVEKVVRK</sequence>
<dbReference type="PANTHER" id="PTHR10997:SF9">
    <property type="entry name" value="IMPORTIN-9"/>
    <property type="match status" value="1"/>
</dbReference>
<dbReference type="Gene3D" id="1.25.10.10">
    <property type="entry name" value="Leucine-rich Repeat Variant"/>
    <property type="match status" value="1"/>
</dbReference>
<dbReference type="EMBL" id="JANQDX010000011">
    <property type="protein sequence ID" value="KAL0916470.1"/>
    <property type="molecule type" value="Genomic_DNA"/>
</dbReference>
<dbReference type="GO" id="GO:0015031">
    <property type="term" value="P:protein transport"/>
    <property type="evidence" value="ECO:0007669"/>
    <property type="project" value="UniProtKB-KW"/>
</dbReference>
<keyword evidence="5" id="KW-0539">Nucleus</keyword>
<dbReference type="PANTHER" id="PTHR10997">
    <property type="entry name" value="IMPORTIN-7, 8, 11"/>
    <property type="match status" value="1"/>
</dbReference>
<dbReference type="Pfam" id="PF25018">
    <property type="entry name" value="HEAT_IPO9_c"/>
    <property type="match status" value="1"/>
</dbReference>
<evidence type="ECO:0000256" key="2">
    <source>
        <dbReference type="ARBA" id="ARBA00007991"/>
    </source>
</evidence>
<dbReference type="SUPFAM" id="SSF48371">
    <property type="entry name" value="ARM repeat"/>
    <property type="match status" value="1"/>
</dbReference>
<gene>
    <name evidence="7" type="ORF">M5K25_013989</name>
</gene>
<reference evidence="7 8" key="1">
    <citation type="journal article" date="2024" name="Plant Biotechnol. J.">
        <title>Dendrobium thyrsiflorum genome and its molecular insights into genes involved in important horticultural traits.</title>
        <authorList>
            <person name="Chen B."/>
            <person name="Wang J.Y."/>
            <person name="Zheng P.J."/>
            <person name="Li K.L."/>
            <person name="Liang Y.M."/>
            <person name="Chen X.F."/>
            <person name="Zhang C."/>
            <person name="Zhao X."/>
            <person name="He X."/>
            <person name="Zhang G.Q."/>
            <person name="Liu Z.J."/>
            <person name="Xu Q."/>
        </authorList>
    </citation>
    <scope>NUCLEOTIDE SEQUENCE [LARGE SCALE GENOMIC DNA]</scope>
    <source>
        <strain evidence="7">GZMU011</strain>
    </source>
</reference>
<feature type="domain" description="Importin N-terminal" evidence="6">
    <location>
        <begin position="30"/>
        <end position="106"/>
    </location>
</feature>
<keyword evidence="4" id="KW-0653">Protein transport</keyword>
<dbReference type="InterPro" id="IPR016024">
    <property type="entry name" value="ARM-type_fold"/>
</dbReference>
<organism evidence="7 8">
    <name type="scientific">Dendrobium thyrsiflorum</name>
    <name type="common">Pinecone-like raceme dendrobium</name>
    <name type="synonym">Orchid</name>
    <dbReference type="NCBI Taxonomy" id="117978"/>
    <lineage>
        <taxon>Eukaryota</taxon>
        <taxon>Viridiplantae</taxon>
        <taxon>Streptophyta</taxon>
        <taxon>Embryophyta</taxon>
        <taxon>Tracheophyta</taxon>
        <taxon>Spermatophyta</taxon>
        <taxon>Magnoliopsida</taxon>
        <taxon>Liliopsida</taxon>
        <taxon>Asparagales</taxon>
        <taxon>Orchidaceae</taxon>
        <taxon>Epidendroideae</taxon>
        <taxon>Malaxideae</taxon>
        <taxon>Dendrobiinae</taxon>
        <taxon>Dendrobium</taxon>
    </lineage>
</organism>
<dbReference type="Pfam" id="PF03810">
    <property type="entry name" value="IBN_N"/>
    <property type="match status" value="1"/>
</dbReference>
<dbReference type="InterPro" id="IPR001494">
    <property type="entry name" value="Importin-beta_N"/>
</dbReference>
<evidence type="ECO:0000256" key="4">
    <source>
        <dbReference type="ARBA" id="ARBA00022927"/>
    </source>
</evidence>